<dbReference type="SUPFAM" id="SSF52058">
    <property type="entry name" value="L domain-like"/>
    <property type="match status" value="1"/>
</dbReference>
<dbReference type="PANTHER" id="PTHR15140">
    <property type="entry name" value="TUBULIN-SPECIFIC CHAPERONE E"/>
    <property type="match status" value="1"/>
</dbReference>
<keyword evidence="2" id="KW-0732">Signal</keyword>
<dbReference type="PANTHER" id="PTHR15140:SF36">
    <property type="entry name" value="LATE BLIGHT RESISTANCE PROTEIN HOMOLOG R1A-3"/>
    <property type="match status" value="1"/>
</dbReference>
<dbReference type="AlphaFoldDB" id="A0A1S3Y825"/>
<keyword evidence="4" id="KW-1185">Reference proteome</keyword>
<name>A0A1S3Y825_TOBAC</name>
<protein>
    <submittedName>
        <fullName evidence="5">Late blight resistance protein homolog R1A-3</fullName>
    </submittedName>
</protein>
<evidence type="ECO:0000313" key="5">
    <source>
        <dbReference type="RefSeq" id="XP_016448441.1"/>
    </source>
</evidence>
<reference evidence="4" key="1">
    <citation type="journal article" date="2014" name="Nat. Commun.">
        <title>The tobacco genome sequence and its comparison with those of tomato and potato.</title>
        <authorList>
            <person name="Sierro N."/>
            <person name="Battey J.N."/>
            <person name="Ouadi S."/>
            <person name="Bakaher N."/>
            <person name="Bovet L."/>
            <person name="Willig A."/>
            <person name="Goepfert S."/>
            <person name="Peitsch M.C."/>
            <person name="Ivanov N.V."/>
        </authorList>
    </citation>
    <scope>NUCLEOTIDE SEQUENCE [LARGE SCALE GENOMIC DNA]</scope>
</reference>
<evidence type="ECO:0000256" key="1">
    <source>
        <dbReference type="ARBA" id="ARBA00022737"/>
    </source>
</evidence>
<dbReference type="Gene3D" id="3.80.10.10">
    <property type="entry name" value="Ribonuclease Inhibitor"/>
    <property type="match status" value="1"/>
</dbReference>
<feature type="signal peptide" evidence="2">
    <location>
        <begin position="1"/>
        <end position="21"/>
    </location>
</feature>
<reference evidence="5" key="2">
    <citation type="submission" date="2025-08" db="UniProtKB">
        <authorList>
            <consortium name="RefSeq"/>
        </authorList>
    </citation>
    <scope>IDENTIFICATION</scope>
    <source>
        <tissue evidence="5">Leaf</tissue>
    </source>
</reference>
<keyword evidence="1" id="KW-0677">Repeat</keyword>
<feature type="domain" description="Disease resistance R13L4/SHOC-2-like LRR" evidence="3">
    <location>
        <begin position="10"/>
        <end position="294"/>
    </location>
</feature>
<dbReference type="RefSeq" id="XP_016448441.1">
    <property type="nucleotide sequence ID" value="XM_016592955.1"/>
</dbReference>
<evidence type="ECO:0000313" key="4">
    <source>
        <dbReference type="Proteomes" id="UP000790787"/>
    </source>
</evidence>
<feature type="chain" id="PRO_5010233934" evidence="2">
    <location>
        <begin position="22"/>
        <end position="340"/>
    </location>
</feature>
<evidence type="ECO:0000256" key="2">
    <source>
        <dbReference type="SAM" id="SignalP"/>
    </source>
</evidence>
<gene>
    <name evidence="5" type="primary">LOC107773551</name>
</gene>
<dbReference type="KEGG" id="nta:107773551"/>
<dbReference type="GeneID" id="107773551"/>
<proteinExistence type="predicted"/>
<dbReference type="PaxDb" id="4097-A0A1S3Y825"/>
<accession>A0A1S3Y825</accession>
<dbReference type="OMA" id="LESWEIC"/>
<dbReference type="Pfam" id="PF23598">
    <property type="entry name" value="LRR_14"/>
    <property type="match status" value="1"/>
</dbReference>
<sequence>MPIPRLVAQVFSCFNLLRVLALFHESNEINLFPLMITKLFHLRYLAVKCYVDLPASISELQNLQILIQEKFRAKNTSLPRKIWAMKNLRLMHLGTISYLPNPRRNSIRNKHMGMPNLEELFGLCSTSCTNKVFSGIPNLKRLIIHQTPVSTERRDNYFIDMSSLTKFEALKCFNYNLPCTIERFVFPTSLKRLSFDGCFSFPWADISTLVMLPNLEELKLKDYAVKGEVWRLRDEDKFESLKLLVFSGLYLERWEASSDSFPNLKRLVLKKCFLLKEIPIDFGEICTLESIELHNCSIAAEDSATIIEQEQADMGNNSLKGAEAYFEERSSNAIFPMQNF</sequence>
<dbReference type="InterPro" id="IPR032675">
    <property type="entry name" value="LRR_dom_sf"/>
</dbReference>
<organism evidence="4 5">
    <name type="scientific">Nicotiana tabacum</name>
    <name type="common">Common tobacco</name>
    <dbReference type="NCBI Taxonomy" id="4097"/>
    <lineage>
        <taxon>Eukaryota</taxon>
        <taxon>Viridiplantae</taxon>
        <taxon>Streptophyta</taxon>
        <taxon>Embryophyta</taxon>
        <taxon>Tracheophyta</taxon>
        <taxon>Spermatophyta</taxon>
        <taxon>Magnoliopsida</taxon>
        <taxon>eudicotyledons</taxon>
        <taxon>Gunneridae</taxon>
        <taxon>Pentapetalae</taxon>
        <taxon>asterids</taxon>
        <taxon>lamiids</taxon>
        <taxon>Solanales</taxon>
        <taxon>Solanaceae</taxon>
        <taxon>Nicotianoideae</taxon>
        <taxon>Nicotianeae</taxon>
        <taxon>Nicotiana</taxon>
    </lineage>
</organism>
<dbReference type="OrthoDB" id="912582at2759"/>
<dbReference type="InterPro" id="IPR055414">
    <property type="entry name" value="LRR_R13L4/SHOC2-like"/>
</dbReference>
<dbReference type="Proteomes" id="UP000790787">
    <property type="component" value="Chromosome 16"/>
</dbReference>
<evidence type="ECO:0000259" key="3">
    <source>
        <dbReference type="Pfam" id="PF23598"/>
    </source>
</evidence>